<name>A0A939FZK9_9HYPH</name>
<dbReference type="PANTHER" id="PTHR43489:SF6">
    <property type="entry name" value="HYDROXYPYRUVATE ISOMERASE-RELATED"/>
    <property type="match status" value="1"/>
</dbReference>
<dbReference type="SUPFAM" id="SSF51658">
    <property type="entry name" value="Xylose isomerase-like"/>
    <property type="match status" value="1"/>
</dbReference>
<dbReference type="InterPro" id="IPR036237">
    <property type="entry name" value="Xyl_isomerase-like_sf"/>
</dbReference>
<dbReference type="InterPro" id="IPR050417">
    <property type="entry name" value="Sugar_Epim/Isomerase"/>
</dbReference>
<gene>
    <name evidence="5" type="ORF">J1C48_17670</name>
</gene>
<dbReference type="InterPro" id="IPR013022">
    <property type="entry name" value="Xyl_isomerase-like_TIM-brl"/>
</dbReference>
<dbReference type="EMBL" id="JAFMPP010000021">
    <property type="protein sequence ID" value="MBO0664407.1"/>
    <property type="molecule type" value="Genomic_DNA"/>
</dbReference>
<comment type="similarity">
    <text evidence="2">Belongs to the hyi family.</text>
</comment>
<evidence type="ECO:0000256" key="1">
    <source>
        <dbReference type="ARBA" id="ARBA00023235"/>
    </source>
</evidence>
<dbReference type="AlphaFoldDB" id="A0A939FZK9"/>
<organism evidence="5 6">
    <name type="scientific">Jiella flava</name>
    <dbReference type="NCBI Taxonomy" id="2816857"/>
    <lineage>
        <taxon>Bacteria</taxon>
        <taxon>Pseudomonadati</taxon>
        <taxon>Pseudomonadota</taxon>
        <taxon>Alphaproteobacteria</taxon>
        <taxon>Hyphomicrobiales</taxon>
        <taxon>Aurantimonadaceae</taxon>
        <taxon>Jiella</taxon>
    </lineage>
</organism>
<feature type="active site" description="Proton donor/acceptor" evidence="3">
    <location>
        <position position="248"/>
    </location>
</feature>
<proteinExistence type="inferred from homology"/>
<dbReference type="Proteomes" id="UP000664122">
    <property type="component" value="Unassembled WGS sequence"/>
</dbReference>
<dbReference type="Gene3D" id="3.20.20.150">
    <property type="entry name" value="Divalent-metal-dependent TIM barrel enzymes"/>
    <property type="match status" value="1"/>
</dbReference>
<keyword evidence="1 2" id="KW-0413">Isomerase</keyword>
<protein>
    <submittedName>
        <fullName evidence="5">TIM barrel protein</fullName>
    </submittedName>
</protein>
<dbReference type="Pfam" id="PF01261">
    <property type="entry name" value="AP_endonuc_2"/>
    <property type="match status" value="1"/>
</dbReference>
<feature type="domain" description="Xylose isomerase-like TIM barrel" evidence="4">
    <location>
        <begin position="34"/>
        <end position="263"/>
    </location>
</feature>
<evidence type="ECO:0000313" key="5">
    <source>
        <dbReference type="EMBL" id="MBO0664407.1"/>
    </source>
</evidence>
<reference evidence="5" key="1">
    <citation type="submission" date="2021-03" db="EMBL/GenBank/DDBJ databases">
        <title>Whole genome sequence of Jiella sp. CQZ9-1.</title>
        <authorList>
            <person name="Tuo L."/>
        </authorList>
    </citation>
    <scope>NUCLEOTIDE SEQUENCE</scope>
    <source>
        <strain evidence="5">CQZ9-1</strain>
    </source>
</reference>
<accession>A0A939FZK9</accession>
<dbReference type="InterPro" id="IPR026040">
    <property type="entry name" value="HyI-like"/>
</dbReference>
<evidence type="ECO:0000256" key="2">
    <source>
        <dbReference type="PIRNR" id="PIRNR006241"/>
    </source>
</evidence>
<comment type="caution">
    <text evidence="5">The sequence shown here is derived from an EMBL/GenBank/DDBJ whole genome shotgun (WGS) entry which is preliminary data.</text>
</comment>
<feature type="active site" description="Proton donor/acceptor" evidence="3">
    <location>
        <position position="151"/>
    </location>
</feature>
<keyword evidence="6" id="KW-1185">Reference proteome</keyword>
<dbReference type="PANTHER" id="PTHR43489">
    <property type="entry name" value="ISOMERASE"/>
    <property type="match status" value="1"/>
</dbReference>
<sequence length="268" mass="28360">MRAPGQNAKGKSVVLRLSANLGFLFADQPLPEAIRAARAAGFDAVECHWPYDVDPGAVRAALVETGLSMVSLNTGRGSRDDDFGLAAVPGREIEARAAISAAIAYGQTIGAASVHVLAGRAAGEAAARTFEANLAFACECAAPHGMTVLIEPLNPQDAPGYYLIGLDMAVSIIERLARPELKILFDCYHQQITGGDLFRRFAAHLQMIGHVQFAGVPDRGVPNAGEVAFDRLLPALQDLGYAGPFGAEYRPAGATEDSLGWMSAFRRP</sequence>
<dbReference type="GO" id="GO:0008903">
    <property type="term" value="F:hydroxypyruvate isomerase activity"/>
    <property type="evidence" value="ECO:0007669"/>
    <property type="project" value="TreeGrafter"/>
</dbReference>
<evidence type="ECO:0000313" key="6">
    <source>
        <dbReference type="Proteomes" id="UP000664122"/>
    </source>
</evidence>
<evidence type="ECO:0000256" key="3">
    <source>
        <dbReference type="PIRSR" id="PIRSR006241-50"/>
    </source>
</evidence>
<dbReference type="PIRSF" id="PIRSF006241">
    <property type="entry name" value="HyI"/>
    <property type="match status" value="1"/>
</dbReference>
<dbReference type="GO" id="GO:0046487">
    <property type="term" value="P:glyoxylate metabolic process"/>
    <property type="evidence" value="ECO:0007669"/>
    <property type="project" value="TreeGrafter"/>
</dbReference>
<evidence type="ECO:0000259" key="4">
    <source>
        <dbReference type="Pfam" id="PF01261"/>
    </source>
</evidence>